<reference evidence="1 2" key="1">
    <citation type="journal article" date="2013" name="Genome Biol.">
        <title>Draft genome of the mountain pine beetle, Dendroctonus ponderosae Hopkins, a major forest pest.</title>
        <authorList>
            <person name="Keeling C.I."/>
            <person name="Yuen M.M."/>
            <person name="Liao N.Y."/>
            <person name="Docking T.R."/>
            <person name="Chan S.K."/>
            <person name="Taylor G.A."/>
            <person name="Palmquist D.L."/>
            <person name="Jackman S.D."/>
            <person name="Nguyen A."/>
            <person name="Li M."/>
            <person name="Henderson H."/>
            <person name="Janes J.K."/>
            <person name="Zhao Y."/>
            <person name="Pandoh P."/>
            <person name="Moore R."/>
            <person name="Sperling F.A."/>
            <person name="Huber D.P."/>
            <person name="Birol I."/>
            <person name="Jones S.J."/>
            <person name="Bohlmann J."/>
        </authorList>
    </citation>
    <scope>NUCLEOTIDE SEQUENCE</scope>
</reference>
<evidence type="ECO:0008006" key="3">
    <source>
        <dbReference type="Google" id="ProtNLM"/>
    </source>
</evidence>
<gene>
    <name evidence="1" type="ORF">D910_12553</name>
</gene>
<evidence type="ECO:0000313" key="2">
    <source>
        <dbReference type="Proteomes" id="UP000030742"/>
    </source>
</evidence>
<accession>U4UQB3</accession>
<proteinExistence type="predicted"/>
<dbReference type="EMBL" id="KB632417">
    <property type="protein sequence ID" value="ERL95287.1"/>
    <property type="molecule type" value="Genomic_DNA"/>
</dbReference>
<dbReference type="InterPro" id="IPR038899">
    <property type="entry name" value="METTL22"/>
</dbReference>
<name>U4UQB3_DENPD</name>
<dbReference type="GO" id="GO:0005634">
    <property type="term" value="C:nucleus"/>
    <property type="evidence" value="ECO:0007669"/>
    <property type="project" value="TreeGrafter"/>
</dbReference>
<dbReference type="Proteomes" id="UP000030742">
    <property type="component" value="Unassembled WGS sequence"/>
</dbReference>
<sequence length="526" mass="58342">MKLGKDSIAPAVGRQLLAMDDEAYEISSELYEEHDYTSKAKPTINPKNVVSDFHFELPSYRLTDKEGDLLVARNKTQLSQCLEIEHSYSTSLDLVGLQLWRGSLLLADWLLDNSASFAPRHSILELGAGVGLTSVVAAMFAPVICTDVDRGQIFQIINANVNRNRHLAKHPVEVLQLDFTADGLPEKVLAALPQVKTVIAADVVYDDRLTEAFVKTVKKILDIPPSRSVLIALEKRYVFTISDCDTCAPCYEHFLEQLKVLGNVTIEAVPTDFPQYFRYDRCKELVLWKLTSNPLGAATAMGNCLTSCLPNNSDNFNALSKSGSDLSALVDEMDDAAAADKRCFISRLFHRRKDRKEKASTGVVAMLRPQLSYHRLSELPRASLQRDIQLQFLDARALLSSASLSTRASTPENSLELEWEHETLPCSIIHEASGSSWATSIFPEDTLTTQANRSPLHAVNVTESDYSRVSSSANSLEWDSVQNSVHSEVLDTDTQFLLNEIDRLTMQALKETGAIQGDVSYLDDAL</sequence>
<dbReference type="Gene3D" id="3.40.50.150">
    <property type="entry name" value="Vaccinia Virus protein VP39"/>
    <property type="match status" value="1"/>
</dbReference>
<protein>
    <recommendedName>
        <fullName evidence="3">Methyltransferase-like protein 22</fullName>
    </recommendedName>
</protein>
<dbReference type="OrthoDB" id="46564at2759"/>
<dbReference type="AlphaFoldDB" id="U4UQB3"/>
<dbReference type="PANTHER" id="PTHR23108:SF0">
    <property type="entry name" value="METHYLTRANSFERASE-LIKE PROTEIN 22"/>
    <property type="match status" value="1"/>
</dbReference>
<organism evidence="1 2">
    <name type="scientific">Dendroctonus ponderosae</name>
    <name type="common">Mountain pine beetle</name>
    <dbReference type="NCBI Taxonomy" id="77166"/>
    <lineage>
        <taxon>Eukaryota</taxon>
        <taxon>Metazoa</taxon>
        <taxon>Ecdysozoa</taxon>
        <taxon>Arthropoda</taxon>
        <taxon>Hexapoda</taxon>
        <taxon>Insecta</taxon>
        <taxon>Pterygota</taxon>
        <taxon>Neoptera</taxon>
        <taxon>Endopterygota</taxon>
        <taxon>Coleoptera</taxon>
        <taxon>Polyphaga</taxon>
        <taxon>Cucujiformia</taxon>
        <taxon>Curculionidae</taxon>
        <taxon>Scolytinae</taxon>
        <taxon>Dendroctonus</taxon>
    </lineage>
</organism>
<dbReference type="InterPro" id="IPR019410">
    <property type="entry name" value="Methyltransf_16"/>
</dbReference>
<dbReference type="Pfam" id="PF10294">
    <property type="entry name" value="Methyltransf_16"/>
    <property type="match status" value="1"/>
</dbReference>
<dbReference type="SUPFAM" id="SSF53335">
    <property type="entry name" value="S-adenosyl-L-methionine-dependent methyltransferases"/>
    <property type="match status" value="1"/>
</dbReference>
<evidence type="ECO:0000313" key="1">
    <source>
        <dbReference type="EMBL" id="ERL95287.1"/>
    </source>
</evidence>
<dbReference type="STRING" id="77166.U4UQB3"/>
<dbReference type="InterPro" id="IPR029063">
    <property type="entry name" value="SAM-dependent_MTases_sf"/>
</dbReference>
<dbReference type="PANTHER" id="PTHR23108">
    <property type="entry name" value="METHYLTRANSFERASE-RELATED"/>
    <property type="match status" value="1"/>
</dbReference>
<dbReference type="GO" id="GO:0008276">
    <property type="term" value="F:protein methyltransferase activity"/>
    <property type="evidence" value="ECO:0007669"/>
    <property type="project" value="InterPro"/>
</dbReference>